<evidence type="ECO:0000259" key="15">
    <source>
        <dbReference type="Pfam" id="PF00593"/>
    </source>
</evidence>
<evidence type="ECO:0000256" key="6">
    <source>
        <dbReference type="ARBA" id="ARBA00022729"/>
    </source>
</evidence>
<dbReference type="RefSeq" id="WP_115593471.1">
    <property type="nucleotide sequence ID" value="NZ_QRHA01000007.1"/>
</dbReference>
<keyword evidence="7" id="KW-0408">Iron</keyword>
<evidence type="ECO:0000256" key="4">
    <source>
        <dbReference type="ARBA" id="ARBA00022496"/>
    </source>
</evidence>
<evidence type="ECO:0000259" key="16">
    <source>
        <dbReference type="Pfam" id="PF07715"/>
    </source>
</evidence>
<keyword evidence="4" id="KW-0410">Iron transport</keyword>
<evidence type="ECO:0000256" key="13">
    <source>
        <dbReference type="PROSITE-ProRule" id="PRU10144"/>
    </source>
</evidence>
<evidence type="ECO:0000313" key="17">
    <source>
        <dbReference type="EMBL" id="RDV25140.1"/>
    </source>
</evidence>
<dbReference type="GO" id="GO:0009279">
    <property type="term" value="C:cell outer membrane"/>
    <property type="evidence" value="ECO:0007669"/>
    <property type="project" value="UniProtKB-SubCell"/>
</dbReference>
<keyword evidence="18" id="KW-1185">Reference proteome</keyword>
<dbReference type="PROSITE" id="PS52016">
    <property type="entry name" value="TONB_DEPENDENT_REC_3"/>
    <property type="match status" value="1"/>
</dbReference>
<dbReference type="Pfam" id="PF00593">
    <property type="entry name" value="TonB_dep_Rec_b-barrel"/>
    <property type="match status" value="1"/>
</dbReference>
<organism evidence="17 18">
    <name type="scientific">Alteromonas aestuariivivens</name>
    <dbReference type="NCBI Taxonomy" id="1938339"/>
    <lineage>
        <taxon>Bacteria</taxon>
        <taxon>Pseudomonadati</taxon>
        <taxon>Pseudomonadota</taxon>
        <taxon>Gammaproteobacteria</taxon>
        <taxon>Alteromonadales</taxon>
        <taxon>Alteromonadaceae</taxon>
        <taxon>Alteromonas/Salinimonas group</taxon>
        <taxon>Alteromonas</taxon>
    </lineage>
</organism>
<dbReference type="PANTHER" id="PTHR32552:SF81">
    <property type="entry name" value="TONB-DEPENDENT OUTER MEMBRANE RECEPTOR"/>
    <property type="match status" value="1"/>
</dbReference>
<keyword evidence="9 14" id="KW-0798">TonB box</keyword>
<dbReference type="InterPro" id="IPR012910">
    <property type="entry name" value="Plug_dom"/>
</dbReference>
<dbReference type="InterPro" id="IPR010917">
    <property type="entry name" value="TonB_rcpt_CS"/>
</dbReference>
<evidence type="ECO:0000313" key="18">
    <source>
        <dbReference type="Proteomes" id="UP000256561"/>
    </source>
</evidence>
<evidence type="ECO:0000256" key="2">
    <source>
        <dbReference type="ARBA" id="ARBA00022448"/>
    </source>
</evidence>
<evidence type="ECO:0000256" key="8">
    <source>
        <dbReference type="ARBA" id="ARBA00023065"/>
    </source>
</evidence>
<dbReference type="SUPFAM" id="SSF56935">
    <property type="entry name" value="Porins"/>
    <property type="match status" value="1"/>
</dbReference>
<proteinExistence type="inferred from homology"/>
<keyword evidence="11 12" id="KW-0998">Cell outer membrane</keyword>
<name>A0A3D8M6E4_9ALTE</name>
<dbReference type="InterPro" id="IPR036942">
    <property type="entry name" value="Beta-barrel_TonB_sf"/>
</dbReference>
<evidence type="ECO:0000256" key="3">
    <source>
        <dbReference type="ARBA" id="ARBA00022452"/>
    </source>
</evidence>
<evidence type="ECO:0000256" key="11">
    <source>
        <dbReference type="ARBA" id="ARBA00023237"/>
    </source>
</evidence>
<evidence type="ECO:0000256" key="1">
    <source>
        <dbReference type="ARBA" id="ARBA00004571"/>
    </source>
</evidence>
<keyword evidence="17" id="KW-0675">Receptor</keyword>
<evidence type="ECO:0000256" key="5">
    <source>
        <dbReference type="ARBA" id="ARBA00022692"/>
    </source>
</evidence>
<dbReference type="InterPro" id="IPR039426">
    <property type="entry name" value="TonB-dep_rcpt-like"/>
</dbReference>
<feature type="domain" description="TonB-dependent receptor-like beta-barrel" evidence="15">
    <location>
        <begin position="223"/>
        <end position="640"/>
    </location>
</feature>
<dbReference type="PANTHER" id="PTHR32552">
    <property type="entry name" value="FERRICHROME IRON RECEPTOR-RELATED"/>
    <property type="match status" value="1"/>
</dbReference>
<reference evidence="18" key="1">
    <citation type="submission" date="2018-08" db="EMBL/GenBank/DDBJ databases">
        <authorList>
            <person name="Zhang J."/>
            <person name="Du Z.-J."/>
        </authorList>
    </citation>
    <scope>NUCLEOTIDE SEQUENCE [LARGE SCALE GENOMIC DNA]</scope>
    <source>
        <strain evidence="18">KCTC 52655</strain>
    </source>
</reference>
<evidence type="ECO:0000256" key="9">
    <source>
        <dbReference type="ARBA" id="ARBA00023077"/>
    </source>
</evidence>
<feature type="domain" description="TonB-dependent receptor plug" evidence="16">
    <location>
        <begin position="40"/>
        <end position="145"/>
    </location>
</feature>
<dbReference type="GO" id="GO:0006826">
    <property type="term" value="P:iron ion transport"/>
    <property type="evidence" value="ECO:0007669"/>
    <property type="project" value="UniProtKB-KW"/>
</dbReference>
<feature type="short sequence motif" description="TonB C-terminal box" evidence="13">
    <location>
        <begin position="667"/>
        <end position="684"/>
    </location>
</feature>
<dbReference type="OrthoDB" id="127311at2"/>
<dbReference type="AlphaFoldDB" id="A0A3D8M6E4"/>
<dbReference type="Proteomes" id="UP000256561">
    <property type="component" value="Unassembled WGS sequence"/>
</dbReference>
<evidence type="ECO:0000256" key="14">
    <source>
        <dbReference type="RuleBase" id="RU003357"/>
    </source>
</evidence>
<dbReference type="PROSITE" id="PS01156">
    <property type="entry name" value="TONB_DEPENDENT_REC_2"/>
    <property type="match status" value="1"/>
</dbReference>
<protein>
    <submittedName>
        <fullName evidence="17">TonB-dependent receptor</fullName>
    </submittedName>
</protein>
<keyword evidence="8" id="KW-0406">Ion transport</keyword>
<dbReference type="InterPro" id="IPR000531">
    <property type="entry name" value="Beta-barrel_TonB"/>
</dbReference>
<keyword evidence="3 12" id="KW-1134">Transmembrane beta strand</keyword>
<dbReference type="Gene3D" id="2.40.170.20">
    <property type="entry name" value="TonB-dependent receptor, beta-barrel domain"/>
    <property type="match status" value="1"/>
</dbReference>
<keyword evidence="2 12" id="KW-0813">Transport</keyword>
<comment type="caution">
    <text evidence="17">The sequence shown here is derived from an EMBL/GenBank/DDBJ whole genome shotgun (WGS) entry which is preliminary data.</text>
</comment>
<accession>A0A3D8M6E4</accession>
<dbReference type="EMBL" id="QRHA01000007">
    <property type="protein sequence ID" value="RDV25140.1"/>
    <property type="molecule type" value="Genomic_DNA"/>
</dbReference>
<keyword evidence="10 12" id="KW-0472">Membrane</keyword>
<keyword evidence="6" id="KW-0732">Signal</keyword>
<dbReference type="Pfam" id="PF07715">
    <property type="entry name" value="Plug"/>
    <property type="match status" value="1"/>
</dbReference>
<evidence type="ECO:0000256" key="10">
    <source>
        <dbReference type="ARBA" id="ARBA00023136"/>
    </source>
</evidence>
<sequence>MKTTFIVLSALASSAPLSGQENQIERVTVTGDFRQVTLDQLSASASVLDATRLQSRQADHLDSILNLAPNVNFASGASRGRFIQIRGIGERSQFAEPINPSVSFLIDDFDFSGLAAAGLLFDNQQVEVYRGPQATLFGTGALAGAVKIVSTAPTSEPQGYGEVRIAKQNTYRFEGGAGRALSDNIQLRGAFLHNQSDGFVTNTYLDEASNDLNETAARLALNWQPGTASELALSYRWYDIDNGYDAFSLDNDRNTRSDEPGFDEHQTHAVSANFSHQFAPGELRIIATHASHNIAYGYDEDWTYSGFHPWGYTSFDAYYREVDTQTLEARFSSSESARLFAGSTSWVIGAHLKSSDETLLRQYTYADSDFSSNYSPTTTAVYAQTQTQLTPVLSLVVGLRAENYGFDYRDNRGLNNGDDTDMLGGKLALQYTSGEHFWYASVSRGYKGAGINPDERVSEEKRFFDAEYNWNYELGVKGPLFNDALMARAAIFYMDRENTQVADFDLHEREDAPVGFIDIIGNADVGTNQGVELELSWQPSDAWLVQSSIGYLDASFEGYQTADGNFVEKQRQAQSPEYTANLFSEWQMTDSWLWRLDMDYKDDYRFSDGHDVTSPATTLVNSELVWLQLAWETSLWVKNVFDRTYYIRGFGGFSNDPRDYYEFNEPYYQLGDGRQFGVTVRYQF</sequence>
<evidence type="ECO:0000256" key="7">
    <source>
        <dbReference type="ARBA" id="ARBA00023004"/>
    </source>
</evidence>
<comment type="subcellular location">
    <subcellularLocation>
        <location evidence="1 12">Cell outer membrane</location>
        <topology evidence="1 12">Multi-pass membrane protein</topology>
    </subcellularLocation>
</comment>
<keyword evidence="5 12" id="KW-0812">Transmembrane</keyword>
<comment type="similarity">
    <text evidence="12 14">Belongs to the TonB-dependent receptor family.</text>
</comment>
<gene>
    <name evidence="17" type="ORF">DXV75_11000</name>
</gene>
<evidence type="ECO:0000256" key="12">
    <source>
        <dbReference type="PROSITE-ProRule" id="PRU01360"/>
    </source>
</evidence>